<dbReference type="RefSeq" id="WP_055252360.1">
    <property type="nucleotide sequence ID" value="NZ_CABIXX010000032.1"/>
</dbReference>
<dbReference type="EMBL" id="CZAQ01000032">
    <property type="protein sequence ID" value="CUP28950.1"/>
    <property type="molecule type" value="Genomic_DNA"/>
</dbReference>
<reference evidence="1 2" key="1">
    <citation type="submission" date="2015-09" db="EMBL/GenBank/DDBJ databases">
        <authorList>
            <consortium name="Pathogen Informatics"/>
        </authorList>
    </citation>
    <scope>NUCLEOTIDE SEQUENCE [LARGE SCALE GENOMIC DNA]</scope>
    <source>
        <strain evidence="1 2">2789STDY5834902</strain>
    </source>
</reference>
<evidence type="ECO:0008006" key="3">
    <source>
        <dbReference type="Google" id="ProtNLM"/>
    </source>
</evidence>
<evidence type="ECO:0000313" key="1">
    <source>
        <dbReference type="EMBL" id="CUP28950.1"/>
    </source>
</evidence>
<sequence>MPDKKLTDELLNELLDAPNIDGYIKEHDFAAPSLSDYLKQLLQEKGLERSRVVRMADLNETFGYQIFTGACHPSRNKVLQIAFAMALSMKETNRALTAAGVSVLNCEDRRDAIIIFCIDRGCSLQKVNEELYRFGEETVS</sequence>
<evidence type="ECO:0000313" key="2">
    <source>
        <dbReference type="Proteomes" id="UP000095454"/>
    </source>
</evidence>
<name>A0A174M4M2_9ACTN</name>
<dbReference type="Proteomes" id="UP000095454">
    <property type="component" value="Unassembled WGS sequence"/>
</dbReference>
<gene>
    <name evidence="1" type="ORF">ERS852514_01609</name>
</gene>
<protein>
    <recommendedName>
        <fullName evidence="3">XRE family transcriptional regulator</fullName>
    </recommendedName>
</protein>
<organism evidence="1 2">
    <name type="scientific">Collinsella aerofaciens</name>
    <dbReference type="NCBI Taxonomy" id="74426"/>
    <lineage>
        <taxon>Bacteria</taxon>
        <taxon>Bacillati</taxon>
        <taxon>Actinomycetota</taxon>
        <taxon>Coriobacteriia</taxon>
        <taxon>Coriobacteriales</taxon>
        <taxon>Coriobacteriaceae</taxon>
        <taxon>Collinsella</taxon>
    </lineage>
</organism>
<dbReference type="AlphaFoldDB" id="A0A174M4M2"/>
<proteinExistence type="predicted"/>
<accession>A0A174M4M2</accession>